<dbReference type="RefSeq" id="WP_085889827.1">
    <property type="nucleotide sequence ID" value="NZ_FWFN01000009.1"/>
</dbReference>
<reference evidence="3 4" key="1">
    <citation type="submission" date="2017-03" db="EMBL/GenBank/DDBJ databases">
        <authorList>
            <person name="Afonso C.L."/>
            <person name="Miller P.J."/>
            <person name="Scott M.A."/>
            <person name="Spackman E."/>
            <person name="Goraichik I."/>
            <person name="Dimitrov K.M."/>
            <person name="Suarez D.L."/>
            <person name="Swayne D.E."/>
        </authorList>
    </citation>
    <scope>NUCLEOTIDE SEQUENCE [LARGE SCALE GENOMIC DNA]</scope>
    <source>
        <strain evidence="3 4">CECT 7751</strain>
    </source>
</reference>
<feature type="domain" description="Flavin reductase like" evidence="2">
    <location>
        <begin position="14"/>
        <end position="162"/>
    </location>
</feature>
<dbReference type="GO" id="GO:0006208">
    <property type="term" value="P:pyrimidine nucleobase catabolic process"/>
    <property type="evidence" value="ECO:0007669"/>
    <property type="project" value="TreeGrafter"/>
</dbReference>
<dbReference type="OrthoDB" id="9789254at2"/>
<name>A0A1X7A610_9RHOB</name>
<dbReference type="PANTHER" id="PTHR30466:SF1">
    <property type="entry name" value="FMN REDUCTASE (NADH) RUTF"/>
    <property type="match status" value="1"/>
</dbReference>
<keyword evidence="4" id="KW-1185">Reference proteome</keyword>
<accession>A0A1X7A610</accession>
<dbReference type="InterPro" id="IPR050268">
    <property type="entry name" value="NADH-dep_flavin_reductase"/>
</dbReference>
<dbReference type="GO" id="GO:0010181">
    <property type="term" value="F:FMN binding"/>
    <property type="evidence" value="ECO:0007669"/>
    <property type="project" value="InterPro"/>
</dbReference>
<dbReference type="InterPro" id="IPR002563">
    <property type="entry name" value="Flavin_Rdtase-like_dom"/>
</dbReference>
<dbReference type="EC" id="1.5.1.42" evidence="3"/>
<dbReference type="PANTHER" id="PTHR30466">
    <property type="entry name" value="FLAVIN REDUCTASE"/>
    <property type="match status" value="1"/>
</dbReference>
<gene>
    <name evidence="3" type="primary">rutF_2</name>
    <name evidence="3" type="ORF">PSM7751_03805</name>
</gene>
<dbReference type="SUPFAM" id="SSF50475">
    <property type="entry name" value="FMN-binding split barrel"/>
    <property type="match status" value="1"/>
</dbReference>
<protein>
    <submittedName>
        <fullName evidence="3">FMN reductase (NADH) RutF</fullName>
        <ecNumber evidence="3">1.5.1.42</ecNumber>
    </submittedName>
</protein>
<dbReference type="Pfam" id="PF01613">
    <property type="entry name" value="Flavin_Reduct"/>
    <property type="match status" value="1"/>
</dbReference>
<evidence type="ECO:0000313" key="3">
    <source>
        <dbReference type="EMBL" id="SLN71168.1"/>
    </source>
</evidence>
<proteinExistence type="predicted"/>
<dbReference type="Proteomes" id="UP000193963">
    <property type="component" value="Unassembled WGS sequence"/>
</dbReference>
<evidence type="ECO:0000256" key="1">
    <source>
        <dbReference type="ARBA" id="ARBA00023002"/>
    </source>
</evidence>
<dbReference type="GO" id="GO:0052874">
    <property type="term" value="F:FMN reductase (NADH) activity"/>
    <property type="evidence" value="ECO:0007669"/>
    <property type="project" value="UniProtKB-EC"/>
</dbReference>
<dbReference type="InterPro" id="IPR012349">
    <property type="entry name" value="Split_barrel_FMN-bd"/>
</dbReference>
<evidence type="ECO:0000313" key="4">
    <source>
        <dbReference type="Proteomes" id="UP000193963"/>
    </source>
</evidence>
<dbReference type="GO" id="GO:0042602">
    <property type="term" value="F:riboflavin reductase (NADPH) activity"/>
    <property type="evidence" value="ECO:0007669"/>
    <property type="project" value="TreeGrafter"/>
</dbReference>
<dbReference type="SMART" id="SM00903">
    <property type="entry name" value="Flavin_Reduct"/>
    <property type="match status" value="1"/>
</dbReference>
<evidence type="ECO:0000259" key="2">
    <source>
        <dbReference type="SMART" id="SM00903"/>
    </source>
</evidence>
<keyword evidence="1 3" id="KW-0560">Oxidoreductase</keyword>
<organism evidence="3 4">
    <name type="scientific">Pseudooceanicola marinus</name>
    <dbReference type="NCBI Taxonomy" id="396013"/>
    <lineage>
        <taxon>Bacteria</taxon>
        <taxon>Pseudomonadati</taxon>
        <taxon>Pseudomonadota</taxon>
        <taxon>Alphaproteobacteria</taxon>
        <taxon>Rhodobacterales</taxon>
        <taxon>Paracoccaceae</taxon>
        <taxon>Pseudooceanicola</taxon>
    </lineage>
</organism>
<dbReference type="Gene3D" id="2.30.110.10">
    <property type="entry name" value="Electron Transport, Fmn-binding Protein, Chain A"/>
    <property type="match status" value="1"/>
</dbReference>
<dbReference type="EMBL" id="FWFN01000009">
    <property type="protein sequence ID" value="SLN71168.1"/>
    <property type="molecule type" value="Genomic_DNA"/>
</dbReference>
<dbReference type="AlphaFoldDB" id="A0A1X7A610"/>
<sequence>MSEDPLRQNFLEAMSRAATTVNVVTTDGPAGRAGVTVSAMASVSADTERPTLLVCLYHKVSAVDPIRENGTFCVNVLREDQARISDAFAGRVPDLASRFDAGTWHDTSLGVPRLDGAICSFVCRIDAAQLVGTHYVVFGAVEEVVLGAPGKPLVHANRGYAAPLALDGH</sequence>